<dbReference type="VEuPathDB" id="FungiDB:M747DRAFT_345288"/>
<dbReference type="EMBL" id="KZ851939">
    <property type="protein sequence ID" value="RDH16393.1"/>
    <property type="molecule type" value="Genomic_DNA"/>
</dbReference>
<accession>A0A370BLD8</accession>
<reference evidence="1 2" key="1">
    <citation type="submission" date="2018-07" db="EMBL/GenBank/DDBJ databases">
        <title>Section-level genome sequencing of Aspergillus section Nigri to investigate inter- and intra-species variation.</title>
        <authorList>
            <consortium name="DOE Joint Genome Institute"/>
            <person name="Vesth T.C."/>
            <person name="Nybo J.L."/>
            <person name="Theobald S."/>
            <person name="Frisvad J.C."/>
            <person name="Larsen T.O."/>
            <person name="Nielsen K.F."/>
            <person name="Hoof J.B."/>
            <person name="Brandl J."/>
            <person name="Salamov A."/>
            <person name="Riley R."/>
            <person name="Gladden J.M."/>
            <person name="Phatale P."/>
            <person name="Nielsen M.T."/>
            <person name="Lyhne E.K."/>
            <person name="Kogle M.E."/>
            <person name="Strasser K."/>
            <person name="McDonnell E."/>
            <person name="Barry K."/>
            <person name="Clum A."/>
            <person name="Chen C."/>
            <person name="Nolan M."/>
            <person name="Sandor L."/>
            <person name="Kuo A."/>
            <person name="Lipzen A."/>
            <person name="Hainaut M."/>
            <person name="Drula E."/>
            <person name="Tsang A."/>
            <person name="Magnuson J.K."/>
            <person name="Henrissat B."/>
            <person name="Wiebenga A."/>
            <person name="Simmons B.A."/>
            <person name="Makela M.R."/>
            <person name="De vries R.P."/>
            <person name="Grigoriev I.V."/>
            <person name="Mortensen U.H."/>
            <person name="Baker S.E."/>
            <person name="Andersen M.R."/>
        </authorList>
    </citation>
    <scope>NUCLEOTIDE SEQUENCE [LARGE SCALE GENOMIC DNA]</scope>
    <source>
        <strain evidence="1 2">ATCC 13496</strain>
    </source>
</reference>
<proteinExistence type="predicted"/>
<name>A0A370BLD8_ASPNG</name>
<evidence type="ECO:0000313" key="1">
    <source>
        <dbReference type="EMBL" id="RDH16393.1"/>
    </source>
</evidence>
<dbReference type="AlphaFoldDB" id="A0A370BLD8"/>
<organism evidence="1 2">
    <name type="scientific">Aspergillus niger ATCC 13496</name>
    <dbReference type="NCBI Taxonomy" id="1353008"/>
    <lineage>
        <taxon>Eukaryota</taxon>
        <taxon>Fungi</taxon>
        <taxon>Dikarya</taxon>
        <taxon>Ascomycota</taxon>
        <taxon>Pezizomycotina</taxon>
        <taxon>Eurotiomycetes</taxon>
        <taxon>Eurotiomycetidae</taxon>
        <taxon>Eurotiales</taxon>
        <taxon>Aspergillaceae</taxon>
        <taxon>Aspergillus</taxon>
        <taxon>Aspergillus subgen. Circumdati</taxon>
    </lineage>
</organism>
<gene>
    <name evidence="1" type="ORF">M747DRAFT_345288</name>
</gene>
<protein>
    <submittedName>
        <fullName evidence="1">Uncharacterized protein</fullName>
    </submittedName>
</protein>
<evidence type="ECO:0000313" key="2">
    <source>
        <dbReference type="Proteomes" id="UP000253845"/>
    </source>
</evidence>
<sequence length="97" mass="11053">MENESNVVAGASTPVDQEYRLAPSFIGVEKLEKLRTLGEEGRWGTWIGVIWEFEDAWSHLRYSKADMLRANSLYVSKIVAPERDWPASIMPLSLARK</sequence>
<dbReference type="Proteomes" id="UP000253845">
    <property type="component" value="Unassembled WGS sequence"/>
</dbReference>